<comment type="caution">
    <text evidence="2">The sequence shown here is derived from an EMBL/GenBank/DDBJ whole genome shotgun (WGS) entry which is preliminary data.</text>
</comment>
<dbReference type="RefSeq" id="WP_110007205.1">
    <property type="nucleotide sequence ID" value="NZ_QGTX01000001.1"/>
</dbReference>
<proteinExistence type="predicted"/>
<dbReference type="EMBL" id="QGTX01000001">
    <property type="protein sequence ID" value="PWW25200.1"/>
    <property type="molecule type" value="Genomic_DNA"/>
</dbReference>
<keyword evidence="1" id="KW-0812">Transmembrane</keyword>
<dbReference type="Proteomes" id="UP000246661">
    <property type="component" value="Unassembled WGS sequence"/>
</dbReference>
<keyword evidence="1" id="KW-1133">Transmembrane helix</keyword>
<name>A0A317QTX1_9ACTN</name>
<evidence type="ECO:0000313" key="2">
    <source>
        <dbReference type="EMBL" id="PWW25200.1"/>
    </source>
</evidence>
<dbReference type="AlphaFoldDB" id="A0A317QTX1"/>
<protein>
    <submittedName>
        <fullName evidence="2">Uncharacterized protein</fullName>
    </submittedName>
</protein>
<sequence>MTARPTPDHPPLAPPAGTVTALALSGFSAATMLATTVSGAVARVWMPLVAAWSRRRSVVHRP</sequence>
<keyword evidence="1" id="KW-0472">Membrane</keyword>
<reference evidence="3" key="1">
    <citation type="submission" date="2018-05" db="EMBL/GenBank/DDBJ databases">
        <authorList>
            <person name="Klenk H.-P."/>
            <person name="Huntemann M."/>
            <person name="Clum A."/>
            <person name="Pillay M."/>
            <person name="Palaniappan K."/>
            <person name="Varghese N."/>
            <person name="Mikhailova N."/>
            <person name="Stamatis D."/>
            <person name="Reddy T."/>
            <person name="Daum C."/>
            <person name="Shapiro N."/>
            <person name="Ivanova N."/>
            <person name="Kyrpides N."/>
            <person name="Woyke T."/>
        </authorList>
    </citation>
    <scope>NUCLEOTIDE SEQUENCE [LARGE SCALE GENOMIC DNA]</scope>
    <source>
        <strain evidence="3">DSM 45417</strain>
    </source>
</reference>
<feature type="transmembrane region" description="Helical" evidence="1">
    <location>
        <begin position="20"/>
        <end position="46"/>
    </location>
</feature>
<evidence type="ECO:0000313" key="3">
    <source>
        <dbReference type="Proteomes" id="UP000246661"/>
    </source>
</evidence>
<organism evidence="2 3">
    <name type="scientific">Geodermatophilus normandii</name>
    <dbReference type="NCBI Taxonomy" id="1137989"/>
    <lineage>
        <taxon>Bacteria</taxon>
        <taxon>Bacillati</taxon>
        <taxon>Actinomycetota</taxon>
        <taxon>Actinomycetes</taxon>
        <taxon>Geodermatophilales</taxon>
        <taxon>Geodermatophilaceae</taxon>
        <taxon>Geodermatophilus</taxon>
    </lineage>
</organism>
<evidence type="ECO:0000256" key="1">
    <source>
        <dbReference type="SAM" id="Phobius"/>
    </source>
</evidence>
<gene>
    <name evidence="2" type="ORF">JD79_04398</name>
</gene>
<accession>A0A317QTX1</accession>
<keyword evidence="3" id="KW-1185">Reference proteome</keyword>